<protein>
    <submittedName>
        <fullName evidence="9">DUF676 domain-containing protein</fullName>
    </submittedName>
</protein>
<reference evidence="9" key="1">
    <citation type="submission" date="2016-06" db="UniProtKB">
        <authorList>
            <consortium name="WormBaseParasite"/>
        </authorList>
    </citation>
    <scope>IDENTIFICATION</scope>
</reference>
<dbReference type="STRING" id="70667.A0A183SLV9"/>
<reference evidence="7 8" key="2">
    <citation type="submission" date="2018-11" db="EMBL/GenBank/DDBJ databases">
        <authorList>
            <consortium name="Pathogen Informatics"/>
        </authorList>
    </citation>
    <scope>NUCLEOTIDE SEQUENCE [LARGE SCALE GENOMIC DNA]</scope>
    <source>
        <strain evidence="7 8">NST_G2</strain>
    </source>
</reference>
<keyword evidence="4" id="KW-0256">Endoplasmic reticulum</keyword>
<keyword evidence="5" id="KW-0496">Mitochondrion</keyword>
<proteinExistence type="predicted"/>
<dbReference type="GO" id="GO:0005739">
    <property type="term" value="C:mitochondrion"/>
    <property type="evidence" value="ECO:0007669"/>
    <property type="project" value="UniProtKB-SubCell"/>
</dbReference>
<dbReference type="EMBL" id="UYSU01033160">
    <property type="protein sequence ID" value="VDL91592.1"/>
    <property type="molecule type" value="Genomic_DNA"/>
</dbReference>
<evidence type="ECO:0000256" key="6">
    <source>
        <dbReference type="ARBA" id="ARBA00023136"/>
    </source>
</evidence>
<dbReference type="OrthoDB" id="5086500at2759"/>
<evidence type="ECO:0000256" key="3">
    <source>
        <dbReference type="ARBA" id="ARBA00004370"/>
    </source>
</evidence>
<dbReference type="Proteomes" id="UP000275846">
    <property type="component" value="Unassembled WGS sequence"/>
</dbReference>
<evidence type="ECO:0000313" key="7">
    <source>
        <dbReference type="EMBL" id="VDL91592.1"/>
    </source>
</evidence>
<dbReference type="WBParaSite" id="SSLN_0000537001-mRNA-1">
    <property type="protein sequence ID" value="SSLN_0000537001-mRNA-1"/>
    <property type="gene ID" value="SSLN_0000537001"/>
</dbReference>
<sequence length="343" mass="38421">MNRGKGADVPGVKTHTTPETLTWFSLPVVAVARGVAAGKNQLQGATAAKRWLGVWDASNDQVFKLKAAKIRANLEVHCYRRSLQRGKEGSPVLSTPVILGPHLYKLDNRRRSIDQRARIILRQLLVAGVGKRPIIWISHSAGGILNKEILRISATHFADWTKNTDPIVPLELQEEISIPFDSFAFCDKYSSDDQTAFPTKVACTLPEVAEVAKNTSLIIFLSVPHRGGIDLNHYYLYPMTTKLTTEALDLQKDNPSILSLHAWFTIWASQRPIRIVNMVETKKLKVSALLPGMVIVPYDQRDEEYSEVFQVDADHETICKPETKKDEVYGRIVALILDQVFLA</sequence>
<keyword evidence="8" id="KW-1185">Reference proteome</keyword>
<dbReference type="AlphaFoldDB" id="A0A183SLV9"/>
<dbReference type="PANTHER" id="PTHR48182">
    <property type="entry name" value="PROTEIN SERAC1"/>
    <property type="match status" value="1"/>
</dbReference>
<accession>A0A183SLV9</accession>
<evidence type="ECO:0000256" key="2">
    <source>
        <dbReference type="ARBA" id="ARBA00004240"/>
    </source>
</evidence>
<evidence type="ECO:0000313" key="8">
    <source>
        <dbReference type="Proteomes" id="UP000275846"/>
    </source>
</evidence>
<evidence type="ECO:0000313" key="9">
    <source>
        <dbReference type="WBParaSite" id="SSLN_0000537001-mRNA-1"/>
    </source>
</evidence>
<evidence type="ECO:0000256" key="1">
    <source>
        <dbReference type="ARBA" id="ARBA00004173"/>
    </source>
</evidence>
<comment type="subcellular location">
    <subcellularLocation>
        <location evidence="2">Endoplasmic reticulum</location>
    </subcellularLocation>
    <subcellularLocation>
        <location evidence="3">Membrane</location>
    </subcellularLocation>
    <subcellularLocation>
        <location evidence="1">Mitochondrion</location>
    </subcellularLocation>
</comment>
<organism evidence="9">
    <name type="scientific">Schistocephalus solidus</name>
    <name type="common">Tapeworm</name>
    <dbReference type="NCBI Taxonomy" id="70667"/>
    <lineage>
        <taxon>Eukaryota</taxon>
        <taxon>Metazoa</taxon>
        <taxon>Spiralia</taxon>
        <taxon>Lophotrochozoa</taxon>
        <taxon>Platyhelminthes</taxon>
        <taxon>Cestoda</taxon>
        <taxon>Eucestoda</taxon>
        <taxon>Diphyllobothriidea</taxon>
        <taxon>Diphyllobothriidae</taxon>
        <taxon>Schistocephalus</taxon>
    </lineage>
</organism>
<dbReference type="GO" id="GO:0016020">
    <property type="term" value="C:membrane"/>
    <property type="evidence" value="ECO:0007669"/>
    <property type="project" value="UniProtKB-SubCell"/>
</dbReference>
<dbReference type="InterPro" id="IPR052374">
    <property type="entry name" value="SERAC1"/>
</dbReference>
<name>A0A183SLV9_SCHSO</name>
<keyword evidence="6" id="KW-0472">Membrane</keyword>
<dbReference type="PANTHER" id="PTHR48182:SF2">
    <property type="entry name" value="PROTEIN SERAC1"/>
    <property type="match status" value="1"/>
</dbReference>
<dbReference type="GO" id="GO:0005783">
    <property type="term" value="C:endoplasmic reticulum"/>
    <property type="evidence" value="ECO:0007669"/>
    <property type="project" value="UniProtKB-SubCell"/>
</dbReference>
<evidence type="ECO:0000256" key="5">
    <source>
        <dbReference type="ARBA" id="ARBA00023128"/>
    </source>
</evidence>
<evidence type="ECO:0000256" key="4">
    <source>
        <dbReference type="ARBA" id="ARBA00022824"/>
    </source>
</evidence>
<gene>
    <name evidence="7" type="ORF">SSLN_LOCUS5207</name>
</gene>